<dbReference type="EMBL" id="BKCJ010182921">
    <property type="protein sequence ID" value="GEY49013.1"/>
    <property type="molecule type" value="Genomic_DNA"/>
</dbReference>
<evidence type="ECO:0000259" key="4">
    <source>
        <dbReference type="Pfam" id="PF10551"/>
    </source>
</evidence>
<organism evidence="5">
    <name type="scientific">Tanacetum cinerariifolium</name>
    <name type="common">Dalmatian daisy</name>
    <name type="synonym">Chrysanthemum cinerariifolium</name>
    <dbReference type="NCBI Taxonomy" id="118510"/>
    <lineage>
        <taxon>Eukaryota</taxon>
        <taxon>Viridiplantae</taxon>
        <taxon>Streptophyta</taxon>
        <taxon>Embryophyta</taxon>
        <taxon>Tracheophyta</taxon>
        <taxon>Spermatophyta</taxon>
        <taxon>Magnoliopsida</taxon>
        <taxon>eudicotyledons</taxon>
        <taxon>Gunneridae</taxon>
        <taxon>Pentapetalae</taxon>
        <taxon>asterids</taxon>
        <taxon>campanulids</taxon>
        <taxon>Asterales</taxon>
        <taxon>Asteraceae</taxon>
        <taxon>Asteroideae</taxon>
        <taxon>Anthemideae</taxon>
        <taxon>Anthemidinae</taxon>
        <taxon>Tanacetum</taxon>
    </lineage>
</organism>
<dbReference type="GO" id="GO:0004803">
    <property type="term" value="F:transposase activity"/>
    <property type="evidence" value="ECO:0007669"/>
    <property type="project" value="InterPro"/>
</dbReference>
<dbReference type="GO" id="GO:0006313">
    <property type="term" value="P:DNA transposition"/>
    <property type="evidence" value="ECO:0007669"/>
    <property type="project" value="InterPro"/>
</dbReference>
<gene>
    <name evidence="5" type="ORF">Tci_420987</name>
</gene>
<evidence type="ECO:0000313" key="5">
    <source>
        <dbReference type="EMBL" id="GEY49013.1"/>
    </source>
</evidence>
<keyword evidence="1" id="KW-0815">Transposition</keyword>
<evidence type="ECO:0000256" key="3">
    <source>
        <dbReference type="ARBA" id="ARBA00023172"/>
    </source>
</evidence>
<dbReference type="InterPro" id="IPR001207">
    <property type="entry name" value="Transposase_mutator"/>
</dbReference>
<feature type="domain" description="MULE transposase" evidence="4">
    <location>
        <begin position="21"/>
        <end position="92"/>
    </location>
</feature>
<evidence type="ECO:0000256" key="1">
    <source>
        <dbReference type="ARBA" id="ARBA00022578"/>
    </source>
</evidence>
<sequence length="230" mass="26911">MDITEVTLIEEQMSPWKVGRYGNNHIFPVAQAKVIVENKYKWRWFLDLLGDDLDIQNGHGLTLMSDQHKGLIDAVKEVMPLAEHRQCAHHIYEVFQKYYKGVEFREVRMNTMRHIMDKRTSDICPSIQKILEQTKDQKRFWHVVPSGGNKFEIRRGSDAFKVDEKEKNCSYRMWQLSGRPKKKVPIDTTSLVNEDDIPRFVNIEIDESDKAASSNNLVFNNGRRIELGMN</sequence>
<protein>
    <submittedName>
        <fullName evidence="5">Multidrug resistance-associated protein 5</fullName>
    </submittedName>
</protein>
<dbReference type="Pfam" id="PF10551">
    <property type="entry name" value="MULE"/>
    <property type="match status" value="1"/>
</dbReference>
<comment type="caution">
    <text evidence="5">The sequence shown here is derived from an EMBL/GenBank/DDBJ whole genome shotgun (WGS) entry which is preliminary data.</text>
</comment>
<keyword evidence="2" id="KW-0238">DNA-binding</keyword>
<dbReference type="PANTHER" id="PTHR31973">
    <property type="entry name" value="POLYPROTEIN, PUTATIVE-RELATED"/>
    <property type="match status" value="1"/>
</dbReference>
<dbReference type="GO" id="GO:0003677">
    <property type="term" value="F:DNA binding"/>
    <property type="evidence" value="ECO:0007669"/>
    <property type="project" value="UniProtKB-KW"/>
</dbReference>
<accession>A0A699HL83</accession>
<keyword evidence="3" id="KW-0233">DNA recombination</keyword>
<dbReference type="PROSITE" id="PS01007">
    <property type="entry name" value="TRANSPOSASE_MUTATOR"/>
    <property type="match status" value="1"/>
</dbReference>
<dbReference type="PANTHER" id="PTHR31973:SF189">
    <property type="entry name" value="TRANSPOSASE, MUDR, PLANT, MULE TRANSPOSASE DOMAIN PROTEIN-RELATED"/>
    <property type="match status" value="1"/>
</dbReference>
<proteinExistence type="predicted"/>
<reference evidence="5" key="1">
    <citation type="journal article" date="2019" name="Sci. Rep.">
        <title>Draft genome of Tanacetum cinerariifolium, the natural source of mosquito coil.</title>
        <authorList>
            <person name="Yamashiro T."/>
            <person name="Shiraishi A."/>
            <person name="Satake H."/>
            <person name="Nakayama K."/>
        </authorList>
    </citation>
    <scope>NUCLEOTIDE SEQUENCE</scope>
</reference>
<evidence type="ECO:0000256" key="2">
    <source>
        <dbReference type="ARBA" id="ARBA00023125"/>
    </source>
</evidence>
<name>A0A699HL83_TANCI</name>
<dbReference type="AlphaFoldDB" id="A0A699HL83"/>
<dbReference type="InterPro" id="IPR018289">
    <property type="entry name" value="MULE_transposase_dom"/>
</dbReference>